<evidence type="ECO:0000313" key="2">
    <source>
        <dbReference type="EMBL" id="BAU17662.1"/>
    </source>
</evidence>
<organism evidence="2 3">
    <name type="scientific">Prevotella intermedia</name>
    <dbReference type="NCBI Taxonomy" id="28131"/>
    <lineage>
        <taxon>Bacteria</taxon>
        <taxon>Pseudomonadati</taxon>
        <taxon>Bacteroidota</taxon>
        <taxon>Bacteroidia</taxon>
        <taxon>Bacteroidales</taxon>
        <taxon>Prevotellaceae</taxon>
        <taxon>Prevotella</taxon>
    </lineage>
</organism>
<reference evidence="2 3" key="1">
    <citation type="journal article" date="2016" name="DNA Res.">
        <title>The complete genome sequencing of Prevotella intermedia strain OMA14 and a subsequent fine-scale, intra-species genomic comparison reveal an unusual amplification of conjugative and mobile transposons and identify a novel Prevotella-lineage-specific repeat.</title>
        <authorList>
            <person name="Naito M."/>
            <person name="Ogura Y."/>
            <person name="Itoh T."/>
            <person name="Shoji M."/>
            <person name="Okamoto M."/>
            <person name="Hayashi T."/>
            <person name="Nakayama K."/>
        </authorList>
    </citation>
    <scope>NUCLEOTIDE SEQUENCE [LARGE SCALE GENOMIC DNA]</scope>
    <source>
        <strain evidence="2 3">OMA14</strain>
    </source>
</reference>
<dbReference type="EMBL" id="AP014597">
    <property type="protein sequence ID" value="BAU17662.1"/>
    <property type="molecule type" value="Genomic_DNA"/>
</dbReference>
<protein>
    <submittedName>
        <fullName evidence="2">Uncharacterized protein</fullName>
    </submittedName>
</protein>
<sequence>MFNTSAHQPNTSTHQPNNGYCCTKVHDNNDNSK</sequence>
<proteinExistence type="predicted"/>
<evidence type="ECO:0000313" key="3">
    <source>
        <dbReference type="Proteomes" id="UP000217431"/>
    </source>
</evidence>
<feature type="compositionally biased region" description="Polar residues" evidence="1">
    <location>
        <begin position="1"/>
        <end position="20"/>
    </location>
</feature>
<accession>A0A0S3UK05</accession>
<gene>
    <name evidence="2" type="ORF">PIOMA14_I_1154</name>
</gene>
<feature type="region of interest" description="Disordered" evidence="1">
    <location>
        <begin position="1"/>
        <end position="33"/>
    </location>
</feature>
<name>A0A0S3UK05_PREIN</name>
<evidence type="ECO:0000256" key="1">
    <source>
        <dbReference type="SAM" id="MobiDB-lite"/>
    </source>
</evidence>
<dbReference type="AlphaFoldDB" id="A0A0S3UK05"/>
<feature type="compositionally biased region" description="Basic and acidic residues" evidence="1">
    <location>
        <begin position="24"/>
        <end position="33"/>
    </location>
</feature>
<dbReference type="Proteomes" id="UP000217431">
    <property type="component" value="Chromosome I"/>
</dbReference>